<dbReference type="PANTHER" id="PTHR35021">
    <property type="match status" value="1"/>
</dbReference>
<feature type="compositionally biased region" description="Basic and acidic residues" evidence="2">
    <location>
        <begin position="385"/>
        <end position="394"/>
    </location>
</feature>
<organism evidence="3 4">
    <name type="scientific">Hibiscus trionum</name>
    <name type="common">Flower of an hour</name>
    <dbReference type="NCBI Taxonomy" id="183268"/>
    <lineage>
        <taxon>Eukaryota</taxon>
        <taxon>Viridiplantae</taxon>
        <taxon>Streptophyta</taxon>
        <taxon>Embryophyta</taxon>
        <taxon>Tracheophyta</taxon>
        <taxon>Spermatophyta</taxon>
        <taxon>Magnoliopsida</taxon>
        <taxon>eudicotyledons</taxon>
        <taxon>Gunneridae</taxon>
        <taxon>Pentapetalae</taxon>
        <taxon>rosids</taxon>
        <taxon>malvids</taxon>
        <taxon>Malvales</taxon>
        <taxon>Malvaceae</taxon>
        <taxon>Malvoideae</taxon>
        <taxon>Hibiscus</taxon>
    </lineage>
</organism>
<dbReference type="EMBL" id="BSYR01000019">
    <property type="protein sequence ID" value="GMI81705.1"/>
    <property type="molecule type" value="Genomic_DNA"/>
</dbReference>
<feature type="coiled-coil region" evidence="1">
    <location>
        <begin position="556"/>
        <end position="597"/>
    </location>
</feature>
<feature type="coiled-coil region" evidence="1">
    <location>
        <begin position="303"/>
        <end position="330"/>
    </location>
</feature>
<dbReference type="Proteomes" id="UP001165190">
    <property type="component" value="Unassembled WGS sequence"/>
</dbReference>
<gene>
    <name evidence="3" type="ORF">HRI_001839800</name>
</gene>
<evidence type="ECO:0000256" key="2">
    <source>
        <dbReference type="SAM" id="MobiDB-lite"/>
    </source>
</evidence>
<reference evidence="3" key="1">
    <citation type="submission" date="2023-05" db="EMBL/GenBank/DDBJ databases">
        <title>Genome and transcriptome analyses reveal genes involved in the formation of fine ridges on petal epidermal cells in Hibiscus trionum.</title>
        <authorList>
            <person name="Koshimizu S."/>
            <person name="Masuda S."/>
            <person name="Ishii T."/>
            <person name="Shirasu K."/>
            <person name="Hoshino A."/>
            <person name="Arita M."/>
        </authorList>
    </citation>
    <scope>NUCLEOTIDE SEQUENCE</scope>
    <source>
        <strain evidence="3">Hamamatsu line</strain>
    </source>
</reference>
<name>A0A9W7HPH6_HIBTR</name>
<protein>
    <recommendedName>
        <fullName evidence="5">BZIP domain-containing protein</fullName>
    </recommendedName>
</protein>
<comment type="caution">
    <text evidence="3">The sequence shown here is derived from an EMBL/GenBank/DDBJ whole genome shotgun (WGS) entry which is preliminary data.</text>
</comment>
<keyword evidence="4" id="KW-1185">Reference proteome</keyword>
<proteinExistence type="predicted"/>
<accession>A0A9W7HPH6</accession>
<dbReference type="OrthoDB" id="990260at2759"/>
<dbReference type="AlphaFoldDB" id="A0A9W7HPH6"/>
<evidence type="ECO:0000313" key="3">
    <source>
        <dbReference type="EMBL" id="GMI81705.1"/>
    </source>
</evidence>
<evidence type="ECO:0000313" key="4">
    <source>
        <dbReference type="Proteomes" id="UP001165190"/>
    </source>
</evidence>
<feature type="compositionally biased region" description="Basic and acidic residues" evidence="2">
    <location>
        <begin position="247"/>
        <end position="264"/>
    </location>
</feature>
<feature type="region of interest" description="Disordered" evidence="2">
    <location>
        <begin position="385"/>
        <end position="407"/>
    </location>
</feature>
<keyword evidence="1" id="KW-0175">Coiled coil</keyword>
<feature type="region of interest" description="Disordered" evidence="2">
    <location>
        <begin position="247"/>
        <end position="273"/>
    </location>
</feature>
<evidence type="ECO:0000256" key="1">
    <source>
        <dbReference type="SAM" id="Coils"/>
    </source>
</evidence>
<evidence type="ECO:0008006" key="5">
    <source>
        <dbReference type="Google" id="ProtNLM"/>
    </source>
</evidence>
<dbReference type="PANTHER" id="PTHR35021:SF7">
    <property type="entry name" value="PROTEIN FB17, PUTATIVE-RELATED"/>
    <property type="match status" value="1"/>
</dbReference>
<sequence length="617" mass="70878">MSTLRGQENLNEFTQPVSSVTDEISFADQQQQFNSNTGSVAHSQLSDYNWTSDILVTPPDAENMSHEMFMKLFDDENLLNPGLGFGLIDPFPNWELYRTPMSSLGDGVNELHQQFSSHSNSQIEVENGAWCCSEPEANQQDHAGQALNELVGKAEKTSSKGWNGKKRKGREPLILTQEQQAERAKKKSEADKRYRAELKMELNQLRRMKLQYDKLMAIVSRFGGIVQMLSFINHSIRINSELLRLQPKQDKESEGTSHRPELMKPKHGGNENMGSIMLHKLKDMVAESRKLNEMKSKLGIQETESIVEKFKEMEMELQRLKQKLDNQEQLESFPFPQSPGSRQQKEMFEEQVENFNRFQGMMSKFGGIDKMEYMLNKFPDMETELNSRNRREEQQQQESPGPASLRIGTMPELQYSDVVVDQLIQRLTDDNVVSNSDDLDSFDDLLEGDREIVGKYRIPTPLVSTAQNIFNVHGDITRKSKYSVHAVQNILVLLCAAIKEMSDRSLELELVTEEIIWKLRDPIMDAKRSKFDVEFAMEYLKTVAQGYFGLKARRDCNNLKQTVECLRADEDALRKELEKKSHEIKATEAKLRDLVSEKCRICQESATKIMCKTVSIF</sequence>